<dbReference type="GO" id="GO:0005886">
    <property type="term" value="C:plasma membrane"/>
    <property type="evidence" value="ECO:0007669"/>
    <property type="project" value="UniProtKB-SubCell"/>
</dbReference>
<dbReference type="NCBIfam" id="TIGR03434">
    <property type="entry name" value="ADOP"/>
    <property type="match status" value="1"/>
</dbReference>
<proteinExistence type="inferred from homology"/>
<dbReference type="OrthoDB" id="9770036at2"/>
<gene>
    <name evidence="10" type="ORF">I596_316</name>
</gene>
<dbReference type="AlphaFoldDB" id="A0A167GAW3"/>
<evidence type="ECO:0000256" key="7">
    <source>
        <dbReference type="SAM" id="Phobius"/>
    </source>
</evidence>
<feature type="transmembrane region" description="Helical" evidence="7">
    <location>
        <begin position="753"/>
        <end position="775"/>
    </location>
</feature>
<feature type="transmembrane region" description="Helical" evidence="7">
    <location>
        <begin position="706"/>
        <end position="732"/>
    </location>
</feature>
<evidence type="ECO:0000259" key="9">
    <source>
        <dbReference type="Pfam" id="PF12704"/>
    </source>
</evidence>
<feature type="domain" description="MacB-like periplasmic core" evidence="9">
    <location>
        <begin position="458"/>
        <end position="677"/>
    </location>
</feature>
<evidence type="ECO:0000256" key="5">
    <source>
        <dbReference type="ARBA" id="ARBA00023136"/>
    </source>
</evidence>
<keyword evidence="3 7" id="KW-0812">Transmembrane</keyword>
<feature type="domain" description="MacB-like periplasmic core" evidence="9">
    <location>
        <begin position="29"/>
        <end position="258"/>
    </location>
</feature>
<dbReference type="EMBL" id="CP015249">
    <property type="protein sequence ID" value="ANB16353.1"/>
    <property type="molecule type" value="Genomic_DNA"/>
</dbReference>
<dbReference type="Proteomes" id="UP000076830">
    <property type="component" value="Chromosome"/>
</dbReference>
<keyword evidence="5 7" id="KW-0472">Membrane</keyword>
<keyword evidence="2" id="KW-1003">Cell membrane</keyword>
<sequence length="830" mass="85373">MRLPVPLHLVPDRLRHAVRGLAARPLFAFVAIATLALGIGANLAVFSLVERLLLTPLAVAEPDRLVNLTVPGQTDIRVSSTLAGNETALFNYPMFRDLERAQDGVATLAAHRPQPVNLAYAGHTERVQALLVSGRYFDVLGLTPALGRLLGASDDAVDGQAQAAVLGHAYWRDRLGADPDVIGRSLVANGQVLQIVGIAPPGFDGTTVGLAPQVYLPISLRGPDGAVSIPDHAHRELHWVHVFARLAPGMTAAQAALKLDGAYRAAIEAYEPVSALTGTAVARHLALAPGARGQSLQPDRSRASLMLAQGAALLVLLIACVNLANLQLARGSGRTGEMGVRSALGASRRQLLGEALAEPLVIALAGAAAALPIGFAGRHLLGRLLLADRSATLTGTGIDFATAGAALAIALVALLGFALIPARRLATAAPARALAGHAGGVGRRGTGRLRAVLVTVQIGFSMALLVLAGLFVQSLANIARADLGMNLDALVAFTVEPELNGYDRARNAALYDRIDAALAALPGVTGVARAQNRLLANGYSGGGAAVEGQDGGGFSTYNQVGPGYFDTLGIAQLAGRGFAPADSAEAPPVAIVNRRFAEAFGLDPAATVGRTLRLNGQRLEIVGLVADAAYAKVKAPPPPQIYLPDAQSEASGSMSFYVRTTLDPAEQQASIAAAVAAIDANLPLRSLSTLREQARVNVAADRTISLLATALALLATLLAAGGLYGVLSYLVAERRREIGLRLALGATPARLRGLVAGQVGRMAVAGGLLGLAAALAGGRLAAANLYGLTAHDPTVLAGAALVLAIVVALAAWLPARRAAHTDPVEALRHD</sequence>
<evidence type="ECO:0000256" key="6">
    <source>
        <dbReference type="ARBA" id="ARBA00038076"/>
    </source>
</evidence>
<organism evidence="10 11">
    <name type="scientific">Dokdonella koreensis DS-123</name>
    <dbReference type="NCBI Taxonomy" id="1300342"/>
    <lineage>
        <taxon>Bacteria</taxon>
        <taxon>Pseudomonadati</taxon>
        <taxon>Pseudomonadota</taxon>
        <taxon>Gammaproteobacteria</taxon>
        <taxon>Lysobacterales</taxon>
        <taxon>Rhodanobacteraceae</taxon>
        <taxon>Dokdonella</taxon>
    </lineage>
</organism>
<feature type="transmembrane region" description="Helical" evidence="7">
    <location>
        <begin position="21"/>
        <end position="49"/>
    </location>
</feature>
<feature type="transmembrane region" description="Helical" evidence="7">
    <location>
        <begin position="305"/>
        <end position="324"/>
    </location>
</feature>
<dbReference type="InterPro" id="IPR050250">
    <property type="entry name" value="Macrolide_Exporter_MacB"/>
</dbReference>
<dbReference type="STRING" id="1300342.I596_316"/>
<evidence type="ECO:0000256" key="4">
    <source>
        <dbReference type="ARBA" id="ARBA00022989"/>
    </source>
</evidence>
<evidence type="ECO:0000256" key="2">
    <source>
        <dbReference type="ARBA" id="ARBA00022475"/>
    </source>
</evidence>
<feature type="transmembrane region" description="Helical" evidence="7">
    <location>
        <begin position="795"/>
        <end position="813"/>
    </location>
</feature>
<feature type="transmembrane region" description="Helical" evidence="7">
    <location>
        <begin position="356"/>
        <end position="377"/>
    </location>
</feature>
<reference evidence="10 11" key="1">
    <citation type="submission" date="2016-04" db="EMBL/GenBank/DDBJ databases">
        <title>Complete genome sequence of Dokdonella koreensis DS-123T.</title>
        <authorList>
            <person name="Kim J.F."/>
            <person name="Lee H."/>
            <person name="Kwak M.-J."/>
        </authorList>
    </citation>
    <scope>NUCLEOTIDE SEQUENCE [LARGE SCALE GENOMIC DNA]</scope>
    <source>
        <strain evidence="10 11">DS-123</strain>
    </source>
</reference>
<evidence type="ECO:0000313" key="11">
    <source>
        <dbReference type="Proteomes" id="UP000076830"/>
    </source>
</evidence>
<feature type="domain" description="ABC3 transporter permease C-terminal" evidence="8">
    <location>
        <begin position="311"/>
        <end position="428"/>
    </location>
</feature>
<dbReference type="KEGG" id="dko:I596_316"/>
<keyword evidence="4 7" id="KW-1133">Transmembrane helix</keyword>
<accession>A0A167GAW3</accession>
<feature type="transmembrane region" description="Helical" evidence="7">
    <location>
        <begin position="451"/>
        <end position="472"/>
    </location>
</feature>
<keyword evidence="11" id="KW-1185">Reference proteome</keyword>
<dbReference type="Pfam" id="PF12704">
    <property type="entry name" value="MacB_PCD"/>
    <property type="match status" value="2"/>
</dbReference>
<name>A0A167GAW3_9GAMM</name>
<evidence type="ECO:0000259" key="8">
    <source>
        <dbReference type="Pfam" id="PF02687"/>
    </source>
</evidence>
<dbReference type="Pfam" id="PF02687">
    <property type="entry name" value="FtsX"/>
    <property type="match status" value="2"/>
</dbReference>
<dbReference type="PANTHER" id="PTHR30572:SF4">
    <property type="entry name" value="ABC TRANSPORTER PERMEASE YTRF"/>
    <property type="match status" value="1"/>
</dbReference>
<feature type="transmembrane region" description="Helical" evidence="7">
    <location>
        <begin position="397"/>
        <end position="420"/>
    </location>
</feature>
<evidence type="ECO:0000313" key="10">
    <source>
        <dbReference type="EMBL" id="ANB16353.1"/>
    </source>
</evidence>
<comment type="subcellular location">
    <subcellularLocation>
        <location evidence="1">Cell membrane</location>
        <topology evidence="1">Multi-pass membrane protein</topology>
    </subcellularLocation>
</comment>
<dbReference type="InterPro" id="IPR025857">
    <property type="entry name" value="MacB_PCD"/>
</dbReference>
<comment type="similarity">
    <text evidence="6">Belongs to the ABC-4 integral membrane protein family.</text>
</comment>
<dbReference type="GO" id="GO:0022857">
    <property type="term" value="F:transmembrane transporter activity"/>
    <property type="evidence" value="ECO:0007669"/>
    <property type="project" value="TreeGrafter"/>
</dbReference>
<evidence type="ECO:0000256" key="1">
    <source>
        <dbReference type="ARBA" id="ARBA00004651"/>
    </source>
</evidence>
<dbReference type="InterPro" id="IPR003838">
    <property type="entry name" value="ABC3_permease_C"/>
</dbReference>
<dbReference type="InterPro" id="IPR017800">
    <property type="entry name" value="ADOP"/>
</dbReference>
<feature type="domain" description="ABC3 transporter permease C-terminal" evidence="8">
    <location>
        <begin position="711"/>
        <end position="823"/>
    </location>
</feature>
<dbReference type="RefSeq" id="WP_067643162.1">
    <property type="nucleotide sequence ID" value="NZ_CP015249.1"/>
</dbReference>
<evidence type="ECO:0000256" key="3">
    <source>
        <dbReference type="ARBA" id="ARBA00022692"/>
    </source>
</evidence>
<dbReference type="PANTHER" id="PTHR30572">
    <property type="entry name" value="MEMBRANE COMPONENT OF TRANSPORTER-RELATED"/>
    <property type="match status" value="1"/>
</dbReference>
<protein>
    <submittedName>
        <fullName evidence="10">ABC efflux pump, inner membrane subunit</fullName>
    </submittedName>
</protein>